<dbReference type="RefSeq" id="WP_301855085.1">
    <property type="nucleotide sequence ID" value="NZ_JAUJWU010000001.1"/>
</dbReference>
<dbReference type="PROSITE" id="PS51257">
    <property type="entry name" value="PROKAR_LIPOPROTEIN"/>
    <property type="match status" value="1"/>
</dbReference>
<dbReference type="Proteomes" id="UP001172142">
    <property type="component" value="Unassembled WGS sequence"/>
</dbReference>
<accession>A0ABT8N9Q8</accession>
<dbReference type="SMART" id="SM00062">
    <property type="entry name" value="PBPb"/>
    <property type="match status" value="1"/>
</dbReference>
<evidence type="ECO:0000256" key="2">
    <source>
        <dbReference type="SAM" id="SignalP"/>
    </source>
</evidence>
<dbReference type="PANTHER" id="PTHR35936">
    <property type="entry name" value="MEMBRANE-BOUND LYTIC MUREIN TRANSGLYCOSYLASE F"/>
    <property type="match status" value="1"/>
</dbReference>
<keyword evidence="1 2" id="KW-0732">Signal</keyword>
<evidence type="ECO:0000256" key="1">
    <source>
        <dbReference type="ARBA" id="ARBA00022729"/>
    </source>
</evidence>
<dbReference type="SUPFAM" id="SSF53850">
    <property type="entry name" value="Periplasmic binding protein-like II"/>
    <property type="match status" value="1"/>
</dbReference>
<feature type="domain" description="Ionotropic glutamate receptor C-terminal" evidence="4">
    <location>
        <begin position="43"/>
        <end position="263"/>
    </location>
</feature>
<evidence type="ECO:0000259" key="3">
    <source>
        <dbReference type="SMART" id="SM00062"/>
    </source>
</evidence>
<feature type="signal peptide" evidence="2">
    <location>
        <begin position="1"/>
        <end position="20"/>
    </location>
</feature>
<evidence type="ECO:0000313" key="6">
    <source>
        <dbReference type="Proteomes" id="UP001172142"/>
    </source>
</evidence>
<comment type="caution">
    <text evidence="5">The sequence shown here is derived from an EMBL/GenBank/DDBJ whole genome shotgun (WGS) entry which is preliminary data.</text>
</comment>
<evidence type="ECO:0000313" key="5">
    <source>
        <dbReference type="EMBL" id="MDN7244633.1"/>
    </source>
</evidence>
<gene>
    <name evidence="5" type="ORF">QWY13_03925</name>
</gene>
<reference evidence="5 6" key="1">
    <citation type="submission" date="2023-07" db="EMBL/GenBank/DDBJ databases">
        <title>Novel species in genus Planococcus.</title>
        <authorList>
            <person name="Ning S."/>
        </authorList>
    </citation>
    <scope>NUCLEOTIDE SEQUENCE [LARGE SCALE GENOMIC DNA]</scope>
    <source>
        <strain evidence="5 6">N017</strain>
    </source>
</reference>
<evidence type="ECO:0000259" key="4">
    <source>
        <dbReference type="SMART" id="SM00079"/>
    </source>
</evidence>
<feature type="domain" description="Solute-binding protein family 3/N-terminal" evidence="3">
    <location>
        <begin position="43"/>
        <end position="264"/>
    </location>
</feature>
<dbReference type="EMBL" id="JAUJWU010000001">
    <property type="protein sequence ID" value="MDN7244633.1"/>
    <property type="molecule type" value="Genomic_DNA"/>
</dbReference>
<keyword evidence="6" id="KW-1185">Reference proteome</keyword>
<dbReference type="SMART" id="SM00079">
    <property type="entry name" value="PBPe"/>
    <property type="match status" value="1"/>
</dbReference>
<dbReference type="InterPro" id="IPR001320">
    <property type="entry name" value="Iontro_rcpt_C"/>
</dbReference>
<sequence length="276" mass="30529">MKRFSLLNFILMLVIVALLSACGKSEPESSQGVEKAAAEEKKILRIVTDGAYAPMEYMEGEEVTGFGVDFAKAVALEAGYEADIEAVGWEPMFEEIERKTADMAISSITITDQRKQTFDFSVPYYLSTHKIMVSKDSGVERGADLKGKKMAVLNGSTEQTTAKSIAGENSRDVLKFADHNLAIQELLKGRADAVIADNAVVEYYVKMHPEQDLKAVTDDSFENKFYGVLFPKGSGLKPEIDEAINILLDNGKYAEIYEKWFGIAPDIETLKAQQLK</sequence>
<dbReference type="PANTHER" id="PTHR35936:SF19">
    <property type="entry name" value="AMINO-ACID-BINDING PROTEIN YXEM-RELATED"/>
    <property type="match status" value="1"/>
</dbReference>
<organism evidence="5 6">
    <name type="scientific">Planococcus shenhongbingii</name>
    <dbReference type="NCBI Taxonomy" id="3058398"/>
    <lineage>
        <taxon>Bacteria</taxon>
        <taxon>Bacillati</taxon>
        <taxon>Bacillota</taxon>
        <taxon>Bacilli</taxon>
        <taxon>Bacillales</taxon>
        <taxon>Caryophanaceae</taxon>
        <taxon>Planococcus</taxon>
    </lineage>
</organism>
<dbReference type="InterPro" id="IPR001638">
    <property type="entry name" value="Solute-binding_3/MltF_N"/>
</dbReference>
<proteinExistence type="predicted"/>
<name>A0ABT8N9Q8_9BACL</name>
<dbReference type="Gene3D" id="3.40.190.10">
    <property type="entry name" value="Periplasmic binding protein-like II"/>
    <property type="match status" value="2"/>
</dbReference>
<feature type="chain" id="PRO_5045329869" evidence="2">
    <location>
        <begin position="21"/>
        <end position="276"/>
    </location>
</feature>
<dbReference type="Pfam" id="PF00497">
    <property type="entry name" value="SBP_bac_3"/>
    <property type="match status" value="1"/>
</dbReference>
<protein>
    <submittedName>
        <fullName evidence="5">Transporter substrate-binding domain-containing protein</fullName>
    </submittedName>
</protein>